<feature type="region of interest" description="Disordered" evidence="5">
    <location>
        <begin position="95"/>
        <end position="133"/>
    </location>
</feature>
<dbReference type="EMBL" id="FMSP01000005">
    <property type="protein sequence ID" value="SCV69860.1"/>
    <property type="molecule type" value="Genomic_DNA"/>
</dbReference>
<dbReference type="STRING" id="269621.A0A238F7N3"/>
<comment type="subcellular location">
    <subcellularLocation>
        <location evidence="1">Mitochondrion</location>
    </subcellularLocation>
</comment>
<protein>
    <submittedName>
        <fullName evidence="6">BQ2448_1254 protein</fullName>
    </submittedName>
</protein>
<evidence type="ECO:0000256" key="5">
    <source>
        <dbReference type="SAM" id="MobiDB-lite"/>
    </source>
</evidence>
<dbReference type="Pfam" id="PF06644">
    <property type="entry name" value="ATP11"/>
    <property type="match status" value="1"/>
</dbReference>
<evidence type="ECO:0000256" key="3">
    <source>
        <dbReference type="ARBA" id="ARBA00022946"/>
    </source>
</evidence>
<feature type="compositionally biased region" description="Low complexity" evidence="5">
    <location>
        <begin position="97"/>
        <end position="131"/>
    </location>
</feature>
<dbReference type="GO" id="GO:0005739">
    <property type="term" value="C:mitochondrion"/>
    <property type="evidence" value="ECO:0007669"/>
    <property type="project" value="UniProtKB-SubCell"/>
</dbReference>
<sequence>MATLISRLGRTLLSGPTRRSLSTTSRVWNATPEWEQLVGGRQGTERQRQRFQAKYLEALERKAQREGVTVEELQKRTAASLLAEQEQARNTKLAAEATSISASTPVSTTATPSTKSSKVKSAPVKSTSKSPIKPLNDIMDLSKAATLNSTAVSQLWTTYHQAKGYLSAAVPVETYERMVKLAKRYPLFVLPLARDVSVGEIEADKATATEMYLMEWALLPPPTTAHTPVPSPSTVLFTPLAEYKVRQAYAQPYLILTHYSDLAESHKVVLMRGEITTNVALDPTAAQILTVRMQLFYNNSLEGKGPKDTDVDRERLKVLKTFHEIPDEFDVEALIRLAEISEL</sequence>
<dbReference type="PANTHER" id="PTHR13126">
    <property type="entry name" value="CHAPERONE ATP11"/>
    <property type="match status" value="1"/>
</dbReference>
<reference evidence="7" key="1">
    <citation type="submission" date="2016-09" db="EMBL/GenBank/DDBJ databases">
        <authorList>
            <person name="Jeantristanb JTB J.-T."/>
            <person name="Ricardo R."/>
        </authorList>
    </citation>
    <scope>NUCLEOTIDE SEQUENCE [LARGE SCALE GENOMIC DNA]</scope>
</reference>
<dbReference type="InterPro" id="IPR010591">
    <property type="entry name" value="ATP11"/>
</dbReference>
<proteinExistence type="inferred from homology"/>
<dbReference type="OrthoDB" id="16535at2759"/>
<dbReference type="PANTHER" id="PTHR13126:SF0">
    <property type="entry name" value="ATP SYNTHASE MITOCHONDRIAL F1 COMPLEX ASSEMBLY FACTOR 1"/>
    <property type="match status" value="1"/>
</dbReference>
<accession>A0A238F7N3</accession>
<name>A0A238F7N3_9BASI</name>
<keyword evidence="7" id="KW-1185">Reference proteome</keyword>
<dbReference type="AlphaFoldDB" id="A0A238F7N3"/>
<comment type="similarity">
    <text evidence="2">Belongs to the ATP11 family.</text>
</comment>
<keyword evidence="3" id="KW-0809">Transit peptide</keyword>
<evidence type="ECO:0000313" key="7">
    <source>
        <dbReference type="Proteomes" id="UP000198372"/>
    </source>
</evidence>
<dbReference type="Proteomes" id="UP000198372">
    <property type="component" value="Unassembled WGS sequence"/>
</dbReference>
<evidence type="ECO:0000256" key="4">
    <source>
        <dbReference type="ARBA" id="ARBA00023128"/>
    </source>
</evidence>
<keyword evidence="4" id="KW-0496">Mitochondrion</keyword>
<dbReference type="GO" id="GO:0033615">
    <property type="term" value="P:mitochondrial proton-transporting ATP synthase complex assembly"/>
    <property type="evidence" value="ECO:0007669"/>
    <property type="project" value="TreeGrafter"/>
</dbReference>
<evidence type="ECO:0000256" key="2">
    <source>
        <dbReference type="ARBA" id="ARBA00009116"/>
    </source>
</evidence>
<gene>
    <name evidence="6" type="ORF">BQ2448_1254</name>
</gene>
<evidence type="ECO:0000256" key="1">
    <source>
        <dbReference type="ARBA" id="ARBA00004173"/>
    </source>
</evidence>
<organism evidence="6 7">
    <name type="scientific">Microbotryum intermedium</name>
    <dbReference type="NCBI Taxonomy" id="269621"/>
    <lineage>
        <taxon>Eukaryota</taxon>
        <taxon>Fungi</taxon>
        <taxon>Dikarya</taxon>
        <taxon>Basidiomycota</taxon>
        <taxon>Pucciniomycotina</taxon>
        <taxon>Microbotryomycetes</taxon>
        <taxon>Microbotryales</taxon>
        <taxon>Microbotryaceae</taxon>
        <taxon>Microbotryum</taxon>
    </lineage>
</organism>
<evidence type="ECO:0000313" key="6">
    <source>
        <dbReference type="EMBL" id="SCV69860.1"/>
    </source>
</evidence>